<proteinExistence type="predicted"/>
<dbReference type="Proteomes" id="UP001500742">
    <property type="component" value="Unassembled WGS sequence"/>
</dbReference>
<dbReference type="RefSeq" id="WP_259092054.1">
    <property type="nucleotide sequence ID" value="NZ_BAAAZC010000006.1"/>
</dbReference>
<reference evidence="2" key="1">
    <citation type="journal article" date="2019" name="Int. J. Syst. Evol. Microbiol.">
        <title>The Global Catalogue of Microorganisms (GCM) 10K type strain sequencing project: providing services to taxonomists for standard genome sequencing and annotation.</title>
        <authorList>
            <consortium name="The Broad Institute Genomics Platform"/>
            <consortium name="The Broad Institute Genome Sequencing Center for Infectious Disease"/>
            <person name="Wu L."/>
            <person name="Ma J."/>
        </authorList>
    </citation>
    <scope>NUCLEOTIDE SEQUENCE [LARGE SCALE GENOMIC DNA]</scope>
    <source>
        <strain evidence="2">JCM 16601</strain>
    </source>
</reference>
<sequence>MRQNGKCDSTKLTSSINLSENDFWADVPDEVKCAIDKAKHQLDRGEGISHDQVMATLRARFLNR</sequence>
<protein>
    <submittedName>
        <fullName evidence="1">Uncharacterized protein</fullName>
    </submittedName>
</protein>
<evidence type="ECO:0000313" key="2">
    <source>
        <dbReference type="Proteomes" id="UP001500742"/>
    </source>
</evidence>
<comment type="caution">
    <text evidence="1">The sequence shown here is derived from an EMBL/GenBank/DDBJ whole genome shotgun (WGS) entry which is preliminary data.</text>
</comment>
<gene>
    <name evidence="1" type="ORF">GCM10022210_06860</name>
</gene>
<dbReference type="EMBL" id="BAAAZC010000006">
    <property type="protein sequence ID" value="GAA3961606.1"/>
    <property type="molecule type" value="Genomic_DNA"/>
</dbReference>
<accession>A0ABP7P8S3</accession>
<evidence type="ECO:0000313" key="1">
    <source>
        <dbReference type="EMBL" id="GAA3961606.1"/>
    </source>
</evidence>
<keyword evidence="2" id="KW-1185">Reference proteome</keyword>
<organism evidence="1 2">
    <name type="scientific">Mucilaginibacter dorajii</name>
    <dbReference type="NCBI Taxonomy" id="692994"/>
    <lineage>
        <taxon>Bacteria</taxon>
        <taxon>Pseudomonadati</taxon>
        <taxon>Bacteroidota</taxon>
        <taxon>Sphingobacteriia</taxon>
        <taxon>Sphingobacteriales</taxon>
        <taxon>Sphingobacteriaceae</taxon>
        <taxon>Mucilaginibacter</taxon>
    </lineage>
</organism>
<name>A0ABP7P8S3_9SPHI</name>